<dbReference type="GO" id="GO:0070402">
    <property type="term" value="F:NADPH binding"/>
    <property type="evidence" value="ECO:0007669"/>
    <property type="project" value="TreeGrafter"/>
</dbReference>
<dbReference type="Gene3D" id="3.30.1360.170">
    <property type="match status" value="1"/>
</dbReference>
<evidence type="ECO:0000313" key="3">
    <source>
        <dbReference type="EMBL" id="ADE38629.1"/>
    </source>
</evidence>
<dbReference type="PANTHER" id="PTHR34934:SF1">
    <property type="entry name" value="FLAVIN-DEPENDENT THYMIDYLATE SYNTHASE"/>
    <property type="match status" value="1"/>
</dbReference>
<dbReference type="OrthoDB" id="9774464at2"/>
<dbReference type="InterPro" id="IPR003669">
    <property type="entry name" value="Thymidylate_synthase_ThyX"/>
</dbReference>
<organism evidence="3 4">
    <name type="scientific">Puniceispirillum marinum (strain IMCC1322)</name>
    <dbReference type="NCBI Taxonomy" id="488538"/>
    <lineage>
        <taxon>Bacteria</taxon>
        <taxon>Pseudomonadati</taxon>
        <taxon>Pseudomonadota</taxon>
        <taxon>Alphaproteobacteria</taxon>
        <taxon>Candidatus Puniceispirillales</taxon>
        <taxon>Candidatus Puniceispirillaceae</taxon>
        <taxon>Candidatus Puniceispirillum</taxon>
    </lineage>
</organism>
<dbReference type="KEGG" id="apb:SAR116_0386"/>
<feature type="compositionally biased region" description="Polar residues" evidence="2">
    <location>
        <begin position="105"/>
        <end position="115"/>
    </location>
</feature>
<evidence type="ECO:0000256" key="2">
    <source>
        <dbReference type="SAM" id="MobiDB-lite"/>
    </source>
</evidence>
<proteinExistence type="predicted"/>
<dbReference type="EMBL" id="CP001751">
    <property type="protein sequence ID" value="ADE38629.1"/>
    <property type="molecule type" value="Genomic_DNA"/>
</dbReference>
<dbReference type="GO" id="GO:0004799">
    <property type="term" value="F:thymidylate synthase activity"/>
    <property type="evidence" value="ECO:0007669"/>
    <property type="project" value="TreeGrafter"/>
</dbReference>
<dbReference type="eggNOG" id="COG1351">
    <property type="taxonomic scope" value="Bacteria"/>
</dbReference>
<evidence type="ECO:0000313" key="4">
    <source>
        <dbReference type="Proteomes" id="UP000007460"/>
    </source>
</evidence>
<dbReference type="STRING" id="488538.SAR116_0386"/>
<dbReference type="SUPFAM" id="SSF69796">
    <property type="entry name" value="Thymidylate synthase-complementing protein Thy1"/>
    <property type="match status" value="1"/>
</dbReference>
<dbReference type="GO" id="GO:0032259">
    <property type="term" value="P:methylation"/>
    <property type="evidence" value="ECO:0007669"/>
    <property type="project" value="UniProtKB-KW"/>
</dbReference>
<sequence>MDVNLIEHMGSDLTVVNAARVSFAKESEDLDDKDEKLIGYLAKHNHWSPFAHAFLQFRIKAPIFVARQLVKHQVGLSWNEVSRRYVDSDPEFYNPTVWRGRPQDSKQGSSGEIDDQNTAKMILEQTNLLAFKNYKSLIDAGVAPEMARVILPQTMMTEWFWSGSLHAFGRICKQRLDPHTQEETQIIANGINEHCERLFPVSWRALMSV</sequence>
<dbReference type="PROSITE" id="PS51331">
    <property type="entry name" value="THYX"/>
    <property type="match status" value="1"/>
</dbReference>
<protein>
    <recommendedName>
        <fullName evidence="1">FAD-dependent thymidylate synthase</fullName>
        <ecNumber evidence="1">2.1.1.148</ecNumber>
    </recommendedName>
</protein>
<dbReference type="AlphaFoldDB" id="D5BQR5"/>
<dbReference type="EC" id="2.1.1.148" evidence="1"/>
<dbReference type="GO" id="GO:0050660">
    <property type="term" value="F:flavin adenine dinucleotide binding"/>
    <property type="evidence" value="ECO:0007669"/>
    <property type="project" value="UniProtKB-UniRule"/>
</dbReference>
<name>D5BQR5_PUNMI</name>
<dbReference type="RefSeq" id="WP_013045259.1">
    <property type="nucleotide sequence ID" value="NC_014010.1"/>
</dbReference>
<dbReference type="NCBIfam" id="TIGR02170">
    <property type="entry name" value="thyX"/>
    <property type="match status" value="1"/>
</dbReference>
<keyword evidence="4" id="KW-1185">Reference proteome</keyword>
<dbReference type="Pfam" id="PF02511">
    <property type="entry name" value="Thy1"/>
    <property type="match status" value="1"/>
</dbReference>
<dbReference type="CDD" id="cd20175">
    <property type="entry name" value="ThyX"/>
    <property type="match status" value="1"/>
</dbReference>
<feature type="region of interest" description="Disordered" evidence="2">
    <location>
        <begin position="96"/>
        <end position="115"/>
    </location>
</feature>
<dbReference type="HOGENOM" id="CLU_067790_1_0_5"/>
<reference evidence="3 4" key="1">
    <citation type="journal article" date="2010" name="J. Bacteriol.">
        <title>Complete genome sequence of "Candidatus Puniceispirillum marinum" IMCC1322, a representative of the SAR116 clade in the Alphaproteobacteria.</title>
        <authorList>
            <person name="Oh H.M."/>
            <person name="Kwon K.K."/>
            <person name="Kang I."/>
            <person name="Kang S.G."/>
            <person name="Lee J.H."/>
            <person name="Kim S.J."/>
            <person name="Cho J.C."/>
        </authorList>
    </citation>
    <scope>NUCLEOTIDE SEQUENCE [LARGE SCALE GENOMIC DNA]</scope>
    <source>
        <strain evidence="3 4">IMCC1322</strain>
    </source>
</reference>
<evidence type="ECO:0000256" key="1">
    <source>
        <dbReference type="NCBIfam" id="TIGR02170"/>
    </source>
</evidence>
<keyword evidence="3" id="KW-0808">Transferase</keyword>
<accession>D5BQR5</accession>
<dbReference type="InterPro" id="IPR036098">
    <property type="entry name" value="Thymidylate_synthase_ThyX_sf"/>
</dbReference>
<dbReference type="Proteomes" id="UP000007460">
    <property type="component" value="Chromosome"/>
</dbReference>
<gene>
    <name evidence="3" type="ordered locus">SAR116_0386</name>
</gene>
<keyword evidence="3" id="KW-0489">Methyltransferase</keyword>
<dbReference type="PANTHER" id="PTHR34934">
    <property type="entry name" value="FLAVIN-DEPENDENT THYMIDYLATE SYNTHASE"/>
    <property type="match status" value="1"/>
</dbReference>
<dbReference type="GO" id="GO:0050797">
    <property type="term" value="F:thymidylate synthase (FAD) activity"/>
    <property type="evidence" value="ECO:0007669"/>
    <property type="project" value="UniProtKB-UniRule"/>
</dbReference>
<dbReference type="GO" id="GO:0006231">
    <property type="term" value="P:dTMP biosynthetic process"/>
    <property type="evidence" value="ECO:0007669"/>
    <property type="project" value="UniProtKB-UniRule"/>
</dbReference>